<dbReference type="EMBL" id="LM997413">
    <property type="protein sequence ID" value="CEA04012.1"/>
    <property type="molecule type" value="Genomic_DNA"/>
</dbReference>
<accession>A0A078MEZ9</accession>
<name>A0A078MEZ9_9PSED</name>
<dbReference type="PATRIC" id="fig|1461581.3.peg.1286"/>
<reference evidence="1" key="1">
    <citation type="submission" date="2014-07" db="EMBL/GenBank/DDBJ databases">
        <authorList>
            <person name="Urmite Genomes Urmite Genomes"/>
        </authorList>
    </citation>
    <scope>NUCLEOTIDE SEQUENCE</scope>
    <source>
        <strain evidence="1">12M76_air</strain>
    </source>
</reference>
<dbReference type="EMBL" id="LK391969">
    <property type="protein sequence ID" value="CEF26379.1"/>
    <property type="molecule type" value="Genomic_DNA"/>
</dbReference>
<dbReference type="OrthoDB" id="7010947at2"/>
<protein>
    <submittedName>
        <fullName evidence="1">Uncharacterized protein</fullName>
    </submittedName>
</protein>
<organism evidence="1">
    <name type="scientific">Pseudomonas saudimassiliensis</name>
    <dbReference type="NCBI Taxonomy" id="1461581"/>
    <lineage>
        <taxon>Bacteria</taxon>
        <taxon>Pseudomonadati</taxon>
        <taxon>Pseudomonadota</taxon>
        <taxon>Gammaproteobacteria</taxon>
        <taxon>Pseudomonadales</taxon>
        <taxon>Pseudomonadaceae</taxon>
        <taxon>Pseudomonas</taxon>
    </lineage>
</organism>
<dbReference type="AlphaFoldDB" id="A0A078MEZ9"/>
<proteinExistence type="predicted"/>
<sequence>MAINIYGEPIPDLTATSPPVELPQRADGQPCNIFGEVIADAQAVAEKNHQLPPTSNGVRLVQGAVVSTFSMVSALAVMAAKASIRTDQDTAPGFGDELQDGYMNGNEGYGYYMAGIKIDDD</sequence>
<gene>
    <name evidence="1" type="ORF">BN1049_01308</name>
</gene>
<dbReference type="RefSeq" id="WP_044498936.1">
    <property type="nucleotide sequence ID" value="NZ_LK391969.1"/>
</dbReference>
<evidence type="ECO:0000313" key="1">
    <source>
        <dbReference type="EMBL" id="CEA04012.1"/>
    </source>
</evidence>